<protein>
    <submittedName>
        <fullName evidence="1">Uncharacterized protein</fullName>
    </submittedName>
</protein>
<dbReference type="PANTHER" id="PTHR37293">
    <property type="entry name" value="PHAGE REPLICATION PROTEIN-RELATED"/>
    <property type="match status" value="1"/>
</dbReference>
<dbReference type="STRING" id="84029.CROST_28840"/>
<dbReference type="RefSeq" id="WP_077834819.1">
    <property type="nucleotide sequence ID" value="NZ_CP096983.1"/>
</dbReference>
<dbReference type="KEGG" id="crw:CROST_033110"/>
<gene>
    <name evidence="1" type="ORF">CROST_033110</name>
</gene>
<accession>A0A1S8L3Y9</accession>
<organism evidence="1 2">
    <name type="scientific">Clostridium felsineum</name>
    <dbReference type="NCBI Taxonomy" id="36839"/>
    <lineage>
        <taxon>Bacteria</taxon>
        <taxon>Bacillati</taxon>
        <taxon>Bacillota</taxon>
        <taxon>Clostridia</taxon>
        <taxon>Eubacteriales</taxon>
        <taxon>Clostridiaceae</taxon>
        <taxon>Clostridium</taxon>
    </lineage>
</organism>
<dbReference type="InterPro" id="IPR053162">
    <property type="entry name" value="DnaD"/>
</dbReference>
<keyword evidence="2" id="KW-1185">Reference proteome</keyword>
<dbReference type="EMBL" id="CP096983">
    <property type="protein sequence ID" value="URZ12588.1"/>
    <property type="molecule type" value="Genomic_DNA"/>
</dbReference>
<sequence length="344" mass="40579">MAKYRHIYTIFWEDPDVMENFTPEDKLFYLYLLTNPRTTQIGVYQILKKEIAFELGYSIESVNSLISRFVEHHKIIKYNDKTREIAIKNWGKYNLKNSGKPIRDCINSELPKVKDKELLIYVLDAIENDEISNIFNNFIYGNEVIETSKSVDNSTNNDKFDASLTCRGQNIKYKKENIKINNNNIYMQNDSEKIDTEIETKKISSDETSDICANKIPYDEICKLFNNTCVTLPKVKILNNSRRKSIKAAYDYFKNDLTAIEEFFERVEKSDFLTGREGNWTGCSFDWIMKQSNRIKVIEGNYDNKHININKSSKQVDNFNNYTQRKYDYDALERRLLGWNEEKI</sequence>
<evidence type="ECO:0000313" key="1">
    <source>
        <dbReference type="EMBL" id="URZ12588.1"/>
    </source>
</evidence>
<proteinExistence type="predicted"/>
<dbReference type="AlphaFoldDB" id="A0A1S8L3Y9"/>
<reference evidence="1 2" key="1">
    <citation type="submission" date="2022-04" db="EMBL/GenBank/DDBJ databases">
        <title>Genome sequence of C. roseum typestrain.</title>
        <authorList>
            <person name="Poehlein A."/>
            <person name="Schoch T."/>
            <person name="Duerre P."/>
            <person name="Daniel R."/>
        </authorList>
    </citation>
    <scope>NUCLEOTIDE SEQUENCE [LARGE SCALE GENOMIC DNA]</scope>
    <source>
        <strain evidence="1 2">DSM 7320</strain>
    </source>
</reference>
<name>A0A1S8L3Y9_9CLOT</name>
<evidence type="ECO:0000313" key="2">
    <source>
        <dbReference type="Proteomes" id="UP000190951"/>
    </source>
</evidence>
<dbReference type="PANTHER" id="PTHR37293:SF5">
    <property type="entry name" value="DNA REPLICATION PROTEIN"/>
    <property type="match status" value="1"/>
</dbReference>
<dbReference type="Proteomes" id="UP000190951">
    <property type="component" value="Chromosome"/>
</dbReference>